<keyword evidence="2 4" id="KW-0378">Hydrolase</keyword>
<dbReference type="PROSITE" id="PS00138">
    <property type="entry name" value="SUBTILASE_SER"/>
    <property type="match status" value="1"/>
</dbReference>
<dbReference type="InterPro" id="IPR015500">
    <property type="entry name" value="Peptidase_S8_subtilisin-rel"/>
</dbReference>
<evidence type="ECO:0000313" key="7">
    <source>
        <dbReference type="Proteomes" id="UP000823660"/>
    </source>
</evidence>
<comment type="similarity">
    <text evidence="4">Belongs to the peptidase S8 family.</text>
</comment>
<dbReference type="PROSITE" id="PS00137">
    <property type="entry name" value="SUBTILASE_HIS"/>
    <property type="match status" value="1"/>
</dbReference>
<feature type="active site" description="Charge relay system" evidence="4">
    <location>
        <position position="486"/>
    </location>
</feature>
<feature type="active site" description="Charge relay system" evidence="4">
    <location>
        <position position="231"/>
    </location>
</feature>
<dbReference type="EMBL" id="JADIMH010000006">
    <property type="protein sequence ID" value="MBO8466268.1"/>
    <property type="molecule type" value="Genomic_DNA"/>
</dbReference>
<dbReference type="AlphaFoldDB" id="A0A9D9I5F2"/>
<dbReference type="InterPro" id="IPR022398">
    <property type="entry name" value="Peptidase_S8_His-AS"/>
</dbReference>
<reference evidence="6" key="1">
    <citation type="submission" date="2020-10" db="EMBL/GenBank/DDBJ databases">
        <authorList>
            <person name="Gilroy R."/>
        </authorList>
    </citation>
    <scope>NUCLEOTIDE SEQUENCE</scope>
    <source>
        <strain evidence="6">B1-15692</strain>
    </source>
</reference>
<dbReference type="PROSITE" id="PS51892">
    <property type="entry name" value="SUBTILASE"/>
    <property type="match status" value="1"/>
</dbReference>
<dbReference type="SUPFAM" id="SSF52743">
    <property type="entry name" value="Subtilisin-like"/>
    <property type="match status" value="1"/>
</dbReference>
<gene>
    <name evidence="6" type="ORF">IAB99_00705</name>
</gene>
<evidence type="ECO:0000256" key="2">
    <source>
        <dbReference type="ARBA" id="ARBA00022801"/>
    </source>
</evidence>
<dbReference type="InterPro" id="IPR000209">
    <property type="entry name" value="Peptidase_S8/S53_dom"/>
</dbReference>
<dbReference type="InterPro" id="IPR036852">
    <property type="entry name" value="Peptidase_S8/S53_dom_sf"/>
</dbReference>
<dbReference type="GO" id="GO:0016485">
    <property type="term" value="P:protein processing"/>
    <property type="evidence" value="ECO:0007669"/>
    <property type="project" value="TreeGrafter"/>
</dbReference>
<feature type="active site" description="Charge relay system" evidence="4">
    <location>
        <position position="290"/>
    </location>
</feature>
<accession>A0A9D9I5F2</accession>
<evidence type="ECO:0000313" key="6">
    <source>
        <dbReference type="EMBL" id="MBO8466268.1"/>
    </source>
</evidence>
<dbReference type="Pfam" id="PF00082">
    <property type="entry name" value="Peptidase_S8"/>
    <property type="match status" value="1"/>
</dbReference>
<dbReference type="PANTHER" id="PTHR42884:SF14">
    <property type="entry name" value="NEUROENDOCRINE CONVERTASE 1"/>
    <property type="match status" value="1"/>
</dbReference>
<dbReference type="InterPro" id="IPR023828">
    <property type="entry name" value="Peptidase_S8_Ser-AS"/>
</dbReference>
<sequence length="673" mass="71566">MKYRNTFLTIISVLLVSCTVEPAVEKAGGEGTGAGLQKICNTSSYAEQGVLLAKFSEAAVPSIEAAVQRNIATRSAVTRSGIASVDEIFSEIGVTSFERVFPETEQYEKNTRAAGLHRWYYLTFAPDQDLEKAAARLASVAEVSKVQFNKERTKAFSGETYPLVSGNVPAPQTKAIVRADFNDPELKWQWHYINNADQAISTTAHAGADINVAEAWKLTGGDPRVIVAVVDEGVKYTHPDLAANMWTNPEPSEAYDYQDIHGWNFAAGKPVSWAEFTTDASGKVSGDSGHGTHVAGTVAAVNNNGIGVAGVAGGTGKGDGVRIMSCQIFSGDVNATDRAVGQAIKYAADHGASILQCSYGYAGTPPFTSDREYEEFSPVEMEALRYFMDPEYNTSTVIDGGIAIYSAGNDSQPYSNYPGGYRECISVTSIGPDGLPAYYTCYGDGCNIAAPGGETTGHAGKEKAGVLSTLVSEISGTDYGYNQGTSMACPHVSGVAALGLSYMLQKDKKISREDFISMLLTSVNEIDSRFEGTKTTGATLNLEDYRGKMGSGLVDAYQLLMQIEGTPCLKVPTGNLELITLTQYFGGSAEDLTYTGLEISDADIEKLGMPAKPKMYNGQLMIKCTRPGVAHIKVSAVAGGKRPGSESVMGGIEVTKEFAVIARESAASNGGWL</sequence>
<protein>
    <submittedName>
        <fullName evidence="6">S8 family serine peptidase</fullName>
    </submittedName>
</protein>
<evidence type="ECO:0000259" key="5">
    <source>
        <dbReference type="Pfam" id="PF00082"/>
    </source>
</evidence>
<organism evidence="6 7">
    <name type="scientific">Candidatus Cryptobacteroides faecipullorum</name>
    <dbReference type="NCBI Taxonomy" id="2840764"/>
    <lineage>
        <taxon>Bacteria</taxon>
        <taxon>Pseudomonadati</taxon>
        <taxon>Bacteroidota</taxon>
        <taxon>Bacteroidia</taxon>
        <taxon>Bacteroidales</taxon>
        <taxon>Candidatus Cryptobacteroides</taxon>
    </lineage>
</organism>
<dbReference type="PANTHER" id="PTHR42884">
    <property type="entry name" value="PROPROTEIN CONVERTASE SUBTILISIN/KEXIN-RELATED"/>
    <property type="match status" value="1"/>
</dbReference>
<dbReference type="GO" id="GO:0004252">
    <property type="term" value="F:serine-type endopeptidase activity"/>
    <property type="evidence" value="ECO:0007669"/>
    <property type="project" value="UniProtKB-UniRule"/>
</dbReference>
<dbReference type="Proteomes" id="UP000823660">
    <property type="component" value="Unassembled WGS sequence"/>
</dbReference>
<keyword evidence="3 4" id="KW-0720">Serine protease</keyword>
<evidence type="ECO:0000256" key="1">
    <source>
        <dbReference type="ARBA" id="ARBA00022670"/>
    </source>
</evidence>
<reference evidence="6" key="2">
    <citation type="journal article" date="2021" name="PeerJ">
        <title>Extensive microbial diversity within the chicken gut microbiome revealed by metagenomics and culture.</title>
        <authorList>
            <person name="Gilroy R."/>
            <person name="Ravi A."/>
            <person name="Getino M."/>
            <person name="Pursley I."/>
            <person name="Horton D.L."/>
            <person name="Alikhan N.F."/>
            <person name="Baker D."/>
            <person name="Gharbi K."/>
            <person name="Hall N."/>
            <person name="Watson M."/>
            <person name="Adriaenssens E.M."/>
            <person name="Foster-Nyarko E."/>
            <person name="Jarju S."/>
            <person name="Secka A."/>
            <person name="Antonio M."/>
            <person name="Oren A."/>
            <person name="Chaudhuri R.R."/>
            <person name="La Ragione R."/>
            <person name="Hildebrand F."/>
            <person name="Pallen M.J."/>
        </authorList>
    </citation>
    <scope>NUCLEOTIDE SEQUENCE</scope>
    <source>
        <strain evidence="6">B1-15692</strain>
    </source>
</reference>
<comment type="caution">
    <text evidence="6">The sequence shown here is derived from an EMBL/GenBank/DDBJ whole genome shotgun (WGS) entry which is preliminary data.</text>
</comment>
<name>A0A9D9I5F2_9BACT</name>
<evidence type="ECO:0000256" key="3">
    <source>
        <dbReference type="ARBA" id="ARBA00022825"/>
    </source>
</evidence>
<dbReference type="GO" id="GO:0016020">
    <property type="term" value="C:membrane"/>
    <property type="evidence" value="ECO:0007669"/>
    <property type="project" value="TreeGrafter"/>
</dbReference>
<keyword evidence="1 4" id="KW-0645">Protease</keyword>
<feature type="domain" description="Peptidase S8/S53" evidence="5">
    <location>
        <begin position="225"/>
        <end position="523"/>
    </location>
</feature>
<dbReference type="Gene3D" id="3.40.50.200">
    <property type="entry name" value="Peptidase S8/S53 domain"/>
    <property type="match status" value="1"/>
</dbReference>
<evidence type="ECO:0000256" key="4">
    <source>
        <dbReference type="PROSITE-ProRule" id="PRU01240"/>
    </source>
</evidence>
<dbReference type="PROSITE" id="PS51257">
    <property type="entry name" value="PROKAR_LIPOPROTEIN"/>
    <property type="match status" value="1"/>
</dbReference>
<dbReference type="PRINTS" id="PR00723">
    <property type="entry name" value="SUBTILISIN"/>
</dbReference>
<proteinExistence type="inferred from homology"/>